<organism evidence="12 13">
    <name type="scientific">Hyphobacterium vulgare</name>
    <dbReference type="NCBI Taxonomy" id="1736751"/>
    <lineage>
        <taxon>Bacteria</taxon>
        <taxon>Pseudomonadati</taxon>
        <taxon>Pseudomonadota</taxon>
        <taxon>Alphaproteobacteria</taxon>
        <taxon>Maricaulales</taxon>
        <taxon>Maricaulaceae</taxon>
        <taxon>Hyphobacterium</taxon>
    </lineage>
</organism>
<sequence>MMIPPLPRHIVEDAVRRALAEDLGGAGDITSLATLSEETEGRYELRSRKAGVLCGLEPALEAFWHCGPDLEIDIRLTDGADLETGAVILSIDGRVQPILTAERTALNFLGRMSGIATLTAQYVKAVEGTGARIVHTRKTTPGLRAFEVQAVRAGGGAAHRFNLADAILIKDNHVAAAGGVGAAVRAARAHAGHMVRISTEIDRLDQLAEAIEAGADVVLLDNFSLDDMRAAVSKAKGKLVLEASGGVDLTTVRAIAETGVDIISVGALTHSAPNFDLGLDAV</sequence>
<dbReference type="PANTHER" id="PTHR32179">
    <property type="entry name" value="NICOTINATE-NUCLEOTIDE PYROPHOSPHORYLASE [CARBOXYLATING]"/>
    <property type="match status" value="1"/>
</dbReference>
<evidence type="ECO:0000256" key="3">
    <source>
        <dbReference type="ARBA" id="ARBA00009400"/>
    </source>
</evidence>
<evidence type="ECO:0000256" key="8">
    <source>
        <dbReference type="ARBA" id="ARBA00033102"/>
    </source>
</evidence>
<name>A0ABV6ZYW5_9PROT</name>
<dbReference type="RefSeq" id="WP_343164371.1">
    <property type="nucleotide sequence ID" value="NZ_JBHRSV010000019.1"/>
</dbReference>
<dbReference type="SUPFAM" id="SSF51690">
    <property type="entry name" value="Nicotinate/Quinolinate PRTase C-terminal domain-like"/>
    <property type="match status" value="1"/>
</dbReference>
<evidence type="ECO:0000313" key="12">
    <source>
        <dbReference type="EMBL" id="MFC2926587.1"/>
    </source>
</evidence>
<dbReference type="CDD" id="cd01572">
    <property type="entry name" value="QPRTase"/>
    <property type="match status" value="1"/>
</dbReference>
<dbReference type="Gene3D" id="3.90.1170.20">
    <property type="entry name" value="Quinolinate phosphoribosyl transferase, N-terminal domain"/>
    <property type="match status" value="1"/>
</dbReference>
<dbReference type="InterPro" id="IPR036068">
    <property type="entry name" value="Nicotinate_pribotase-like_C"/>
</dbReference>
<dbReference type="NCBIfam" id="TIGR00078">
    <property type="entry name" value="nadC"/>
    <property type="match status" value="1"/>
</dbReference>
<dbReference type="EMBL" id="JBHRSV010000019">
    <property type="protein sequence ID" value="MFC2926587.1"/>
    <property type="molecule type" value="Genomic_DNA"/>
</dbReference>
<dbReference type="InterPro" id="IPR037128">
    <property type="entry name" value="Quinolinate_PRibosylTase_N_sf"/>
</dbReference>
<protein>
    <recommendedName>
        <fullName evidence="4">nicotinate-nucleotide diphosphorylase (carboxylating)</fullName>
        <ecNumber evidence="4">2.4.2.19</ecNumber>
    </recommendedName>
    <alternativeName>
        <fullName evidence="8">Quinolinate phosphoribosyltransferase [decarboxylating]</fullName>
    </alternativeName>
</protein>
<comment type="function">
    <text evidence="1">Involved in the catabolism of quinolinic acid (QA).</text>
</comment>
<dbReference type="Pfam" id="PF02749">
    <property type="entry name" value="QRPTase_N"/>
    <property type="match status" value="1"/>
</dbReference>
<evidence type="ECO:0000313" key="13">
    <source>
        <dbReference type="Proteomes" id="UP001595379"/>
    </source>
</evidence>
<evidence type="ECO:0000256" key="6">
    <source>
        <dbReference type="ARBA" id="ARBA00022676"/>
    </source>
</evidence>
<proteinExistence type="inferred from homology"/>
<evidence type="ECO:0000256" key="2">
    <source>
        <dbReference type="ARBA" id="ARBA00004893"/>
    </source>
</evidence>
<feature type="domain" description="Quinolinate phosphoribosyl transferase C-terminal" evidence="10">
    <location>
        <begin position="115"/>
        <end position="280"/>
    </location>
</feature>
<dbReference type="InterPro" id="IPR022412">
    <property type="entry name" value="Quinolinate_PRibosylTrfase_N"/>
</dbReference>
<comment type="caution">
    <text evidence="12">The sequence shown here is derived from an EMBL/GenBank/DDBJ whole genome shotgun (WGS) entry which is preliminary data.</text>
</comment>
<keyword evidence="13" id="KW-1185">Reference proteome</keyword>
<dbReference type="GO" id="GO:0004514">
    <property type="term" value="F:nicotinate-nucleotide diphosphorylase (carboxylating) activity"/>
    <property type="evidence" value="ECO:0007669"/>
    <property type="project" value="UniProtKB-EC"/>
</dbReference>
<evidence type="ECO:0000256" key="5">
    <source>
        <dbReference type="ARBA" id="ARBA00022642"/>
    </source>
</evidence>
<dbReference type="InterPro" id="IPR027277">
    <property type="entry name" value="NadC/ModD"/>
</dbReference>
<dbReference type="Proteomes" id="UP001595379">
    <property type="component" value="Unassembled WGS sequence"/>
</dbReference>
<evidence type="ECO:0000259" key="10">
    <source>
        <dbReference type="Pfam" id="PF01729"/>
    </source>
</evidence>
<evidence type="ECO:0000256" key="1">
    <source>
        <dbReference type="ARBA" id="ARBA00003237"/>
    </source>
</evidence>
<dbReference type="Gene3D" id="3.20.20.70">
    <property type="entry name" value="Aldolase class I"/>
    <property type="match status" value="1"/>
</dbReference>
<dbReference type="InterPro" id="IPR004393">
    <property type="entry name" value="NadC"/>
</dbReference>
<dbReference type="PANTHER" id="PTHR32179:SF3">
    <property type="entry name" value="NICOTINATE-NUCLEOTIDE PYROPHOSPHORYLASE [CARBOXYLATING]"/>
    <property type="match status" value="1"/>
</dbReference>
<dbReference type="EC" id="2.4.2.19" evidence="4"/>
<comment type="pathway">
    <text evidence="2">Cofactor biosynthesis; NAD(+) biosynthesis; nicotinate D-ribonucleotide from quinolinate: step 1/1.</text>
</comment>
<keyword evidence="7 9" id="KW-0808">Transferase</keyword>
<feature type="domain" description="Quinolinate phosphoribosyl transferase N-terminal" evidence="11">
    <location>
        <begin position="28"/>
        <end position="113"/>
    </location>
</feature>
<dbReference type="Pfam" id="PF01729">
    <property type="entry name" value="QRPTase_C"/>
    <property type="match status" value="1"/>
</dbReference>
<reference evidence="13" key="1">
    <citation type="journal article" date="2019" name="Int. J. Syst. Evol. Microbiol.">
        <title>The Global Catalogue of Microorganisms (GCM) 10K type strain sequencing project: providing services to taxonomists for standard genome sequencing and annotation.</title>
        <authorList>
            <consortium name="The Broad Institute Genomics Platform"/>
            <consortium name="The Broad Institute Genome Sequencing Center for Infectious Disease"/>
            <person name="Wu L."/>
            <person name="Ma J."/>
        </authorList>
    </citation>
    <scope>NUCLEOTIDE SEQUENCE [LARGE SCALE GENOMIC DNA]</scope>
    <source>
        <strain evidence="13">KCTC 52487</strain>
    </source>
</reference>
<accession>A0ABV6ZYW5</accession>
<evidence type="ECO:0000256" key="9">
    <source>
        <dbReference type="PIRNR" id="PIRNR006250"/>
    </source>
</evidence>
<dbReference type="InterPro" id="IPR013785">
    <property type="entry name" value="Aldolase_TIM"/>
</dbReference>
<evidence type="ECO:0000256" key="4">
    <source>
        <dbReference type="ARBA" id="ARBA00011944"/>
    </source>
</evidence>
<evidence type="ECO:0000256" key="7">
    <source>
        <dbReference type="ARBA" id="ARBA00022679"/>
    </source>
</evidence>
<dbReference type="PIRSF" id="PIRSF006250">
    <property type="entry name" value="NadC_ModD"/>
    <property type="match status" value="1"/>
</dbReference>
<dbReference type="SUPFAM" id="SSF54675">
    <property type="entry name" value="Nicotinate/Quinolinate PRTase N-terminal domain-like"/>
    <property type="match status" value="1"/>
</dbReference>
<keyword evidence="6 9" id="KW-0328">Glycosyltransferase</keyword>
<gene>
    <name evidence="12" type="primary">nadC</name>
    <name evidence="12" type="ORF">ACFOOR_10760</name>
</gene>
<comment type="similarity">
    <text evidence="3 9">Belongs to the NadC/ModD family.</text>
</comment>
<evidence type="ECO:0000259" key="11">
    <source>
        <dbReference type="Pfam" id="PF02749"/>
    </source>
</evidence>
<dbReference type="InterPro" id="IPR002638">
    <property type="entry name" value="Quinolinate_PRibosylTrfase_C"/>
</dbReference>
<keyword evidence="5" id="KW-0662">Pyridine nucleotide biosynthesis</keyword>